<feature type="non-terminal residue" evidence="1">
    <location>
        <position position="1"/>
    </location>
</feature>
<protein>
    <submittedName>
        <fullName evidence="1">26625_t:CDS:1</fullName>
    </submittedName>
</protein>
<name>A0A9N9PGZ9_9GLOM</name>
<evidence type="ECO:0000313" key="2">
    <source>
        <dbReference type="Proteomes" id="UP000789405"/>
    </source>
</evidence>
<comment type="caution">
    <text evidence="1">The sequence shown here is derived from an EMBL/GenBank/DDBJ whole genome shotgun (WGS) entry which is preliminary data.</text>
</comment>
<proteinExistence type="predicted"/>
<dbReference type="EMBL" id="CAJVPY010067216">
    <property type="protein sequence ID" value="CAG8825879.1"/>
    <property type="molecule type" value="Genomic_DNA"/>
</dbReference>
<keyword evidence="2" id="KW-1185">Reference proteome</keyword>
<gene>
    <name evidence="1" type="ORF">DERYTH_LOCUS27988</name>
</gene>
<evidence type="ECO:0000313" key="1">
    <source>
        <dbReference type="EMBL" id="CAG8825879.1"/>
    </source>
</evidence>
<feature type="non-terminal residue" evidence="1">
    <location>
        <position position="45"/>
    </location>
</feature>
<organism evidence="1 2">
    <name type="scientific">Dentiscutata erythropus</name>
    <dbReference type="NCBI Taxonomy" id="1348616"/>
    <lineage>
        <taxon>Eukaryota</taxon>
        <taxon>Fungi</taxon>
        <taxon>Fungi incertae sedis</taxon>
        <taxon>Mucoromycota</taxon>
        <taxon>Glomeromycotina</taxon>
        <taxon>Glomeromycetes</taxon>
        <taxon>Diversisporales</taxon>
        <taxon>Gigasporaceae</taxon>
        <taxon>Dentiscutata</taxon>
    </lineage>
</organism>
<sequence length="45" mass="5200">EVEDLLGSVGICSVVLKKILWGKDWCKRVSMRRCERESVVDRGTY</sequence>
<dbReference type="Proteomes" id="UP000789405">
    <property type="component" value="Unassembled WGS sequence"/>
</dbReference>
<accession>A0A9N9PGZ9</accession>
<reference evidence="1" key="1">
    <citation type="submission" date="2021-06" db="EMBL/GenBank/DDBJ databases">
        <authorList>
            <person name="Kallberg Y."/>
            <person name="Tangrot J."/>
            <person name="Rosling A."/>
        </authorList>
    </citation>
    <scope>NUCLEOTIDE SEQUENCE</scope>
    <source>
        <strain evidence="1">MA453B</strain>
    </source>
</reference>
<dbReference type="AlphaFoldDB" id="A0A9N9PGZ9"/>